<dbReference type="STRING" id="671072.PL9214290801"/>
<evidence type="ECO:0000256" key="1">
    <source>
        <dbReference type="SAM" id="Phobius"/>
    </source>
</evidence>
<name>A0A1J1LGR3_9CYAN</name>
<feature type="transmembrane region" description="Helical" evidence="1">
    <location>
        <begin position="36"/>
        <end position="55"/>
    </location>
</feature>
<evidence type="ECO:0000313" key="2">
    <source>
        <dbReference type="EMBL" id="CUR31210.1"/>
    </source>
</evidence>
<dbReference type="EMBL" id="CZDF01000132">
    <property type="protein sequence ID" value="CUR31210.1"/>
    <property type="molecule type" value="Genomic_DNA"/>
</dbReference>
<gene>
    <name evidence="2" type="ORF">PL9214290801</name>
</gene>
<keyword evidence="1" id="KW-0812">Transmembrane</keyword>
<dbReference type="InterPro" id="IPR021562">
    <property type="entry name" value="DUF3007"/>
</dbReference>
<evidence type="ECO:0000313" key="3">
    <source>
        <dbReference type="Proteomes" id="UP000184315"/>
    </source>
</evidence>
<dbReference type="PANTHER" id="PTHR35734">
    <property type="entry name" value="OS01G0805200 PROTEIN"/>
    <property type="match status" value="1"/>
</dbReference>
<keyword evidence="3" id="KW-1185">Reference proteome</keyword>
<dbReference type="AlphaFoldDB" id="A0A1J1LGR3"/>
<organism evidence="2 3">
    <name type="scientific">Planktothrix tepida PCC 9214</name>
    <dbReference type="NCBI Taxonomy" id="671072"/>
    <lineage>
        <taxon>Bacteria</taxon>
        <taxon>Bacillati</taxon>
        <taxon>Cyanobacteriota</taxon>
        <taxon>Cyanophyceae</taxon>
        <taxon>Oscillatoriophycideae</taxon>
        <taxon>Oscillatoriales</taxon>
        <taxon>Microcoleaceae</taxon>
        <taxon>Planktothrix</taxon>
    </lineage>
</organism>
<dbReference type="PANTHER" id="PTHR35734:SF1">
    <property type="entry name" value="OS01G0805200 PROTEIN"/>
    <property type="match status" value="1"/>
</dbReference>
<sequence>MRRIDVIVITILVFLSGGLIYLIFQGIGFDSADAGIWSQAVLVGGLVIWLLTYLFRVGTHKMTYNQQLKNYEDAVLQKRLEEMTPEELAQLQAEVEEEKRS</sequence>
<dbReference type="Proteomes" id="UP000184315">
    <property type="component" value="Unassembled WGS sequence"/>
</dbReference>
<reference evidence="3" key="1">
    <citation type="submission" date="2015-10" db="EMBL/GenBank/DDBJ databases">
        <authorList>
            <person name="Regsiter A."/>
            <person name="william w."/>
        </authorList>
    </citation>
    <scope>NUCLEOTIDE SEQUENCE [LARGE SCALE GENOMIC DNA]</scope>
</reference>
<keyword evidence="1" id="KW-0472">Membrane</keyword>
<keyword evidence="1" id="KW-1133">Transmembrane helix</keyword>
<dbReference type="RefSeq" id="WP_072718106.1">
    <property type="nucleotide sequence ID" value="NZ_LN889782.1"/>
</dbReference>
<dbReference type="Pfam" id="PF11460">
    <property type="entry name" value="DUF3007"/>
    <property type="match status" value="1"/>
</dbReference>
<evidence type="ECO:0008006" key="4">
    <source>
        <dbReference type="Google" id="ProtNLM"/>
    </source>
</evidence>
<protein>
    <recommendedName>
        <fullName evidence="4">DUF3007 domain-containing protein</fullName>
    </recommendedName>
</protein>
<dbReference type="OrthoDB" id="467669at2"/>
<accession>A0A1J1LGR3</accession>
<proteinExistence type="predicted"/>
<feature type="transmembrane region" description="Helical" evidence="1">
    <location>
        <begin position="7"/>
        <end position="24"/>
    </location>
</feature>